<keyword evidence="1" id="KW-0732">Signal</keyword>
<dbReference type="CDD" id="cd00102">
    <property type="entry name" value="IPT"/>
    <property type="match status" value="1"/>
</dbReference>
<feature type="domain" description="IPT/TIG" evidence="2">
    <location>
        <begin position="1253"/>
        <end position="1297"/>
    </location>
</feature>
<feature type="domain" description="IPT/TIG" evidence="2">
    <location>
        <begin position="848"/>
        <end position="914"/>
    </location>
</feature>
<accession>A0A9W7DPF1</accession>
<dbReference type="Pfam" id="PF01833">
    <property type="entry name" value="TIG"/>
    <property type="match status" value="3"/>
</dbReference>
<evidence type="ECO:0000256" key="1">
    <source>
        <dbReference type="ARBA" id="ARBA00022729"/>
    </source>
</evidence>
<dbReference type="PANTHER" id="PTHR46769">
    <property type="entry name" value="POLYCYSTIC KIDNEY AND HEPATIC DISEASE 1 (AUTOSOMAL RECESSIVE)-LIKE 1"/>
    <property type="match status" value="1"/>
</dbReference>
<dbReference type="InterPro" id="IPR013783">
    <property type="entry name" value="Ig-like_fold"/>
</dbReference>
<dbReference type="InterPro" id="IPR002909">
    <property type="entry name" value="IPT_dom"/>
</dbReference>
<proteinExistence type="predicted"/>
<gene>
    <name evidence="3" type="ORF">TL16_g00967</name>
</gene>
<feature type="domain" description="IPT/TIG" evidence="2">
    <location>
        <begin position="1150"/>
        <end position="1250"/>
    </location>
</feature>
<dbReference type="PANTHER" id="PTHR46769:SF2">
    <property type="entry name" value="FIBROCYSTIN-L ISOFORM 2 PRECURSOR-RELATED"/>
    <property type="match status" value="1"/>
</dbReference>
<protein>
    <recommendedName>
        <fullName evidence="2">IPT/TIG domain-containing protein</fullName>
    </recommendedName>
</protein>
<dbReference type="InterPro" id="IPR014756">
    <property type="entry name" value="Ig_E-set"/>
</dbReference>
<evidence type="ECO:0000313" key="3">
    <source>
        <dbReference type="EMBL" id="GMH51229.1"/>
    </source>
</evidence>
<dbReference type="EMBL" id="BLQM01000019">
    <property type="protein sequence ID" value="GMH51229.1"/>
    <property type="molecule type" value="Genomic_DNA"/>
</dbReference>
<evidence type="ECO:0000313" key="4">
    <source>
        <dbReference type="Proteomes" id="UP001162640"/>
    </source>
</evidence>
<reference evidence="4" key="1">
    <citation type="journal article" date="2023" name="Commun. Biol.">
        <title>Genome analysis of Parmales, the sister group of diatoms, reveals the evolutionary specialization of diatoms from phago-mixotrophs to photoautotrophs.</title>
        <authorList>
            <person name="Ban H."/>
            <person name="Sato S."/>
            <person name="Yoshikawa S."/>
            <person name="Yamada K."/>
            <person name="Nakamura Y."/>
            <person name="Ichinomiya M."/>
            <person name="Sato N."/>
            <person name="Blanc-Mathieu R."/>
            <person name="Endo H."/>
            <person name="Kuwata A."/>
            <person name="Ogata H."/>
        </authorList>
    </citation>
    <scope>NUCLEOTIDE SEQUENCE [LARGE SCALE GENOMIC DNA]</scope>
</reference>
<dbReference type="InterPro" id="IPR052387">
    <property type="entry name" value="Fibrocystin"/>
</dbReference>
<name>A0A9W7DPF1_9STRA</name>
<sequence length="1594" mass="176101">MNVSTPFVGPYDNLNVSATIPPPGNTTFHKFWPMDLPAESSTTTSSTLQPSKYGSWDTSTNPAFVYSTHSTSYAKFHTSGTLTQSGMYDITLDPVDASSVCTPDSTYNVVVRTGASIHNYVVDPSDGTVATIFHNVSSTLTVTVDSPTFCVAVNTLSVALSSSNGEVIGCTDPKSATFNPLATVGDITECLYMKGRGLTSQSFAYMEDGKEKDDWYDVGGQDTKFVTGDFCAAPNGYGASLDLLVPDCDSTTTTCTLHETCGPSAFCCLSDHFAGCTSHWDTPQTSQSSQWRSMLKQDFTADCYFPSSESSYSAKNKYSNDADDKKCYSYLDEFESMRHVSSGYFHMKICYPNSVWEDDCVEWMQTCNPMTESCDESNVGFIPMSNAFSTSDYFGDSNWHDNAGREWGFQGLRKNWHTSRSIFMPIGGGSWNFFTVGSFYDLTSHTSYNNEKAGFGPDYGLSNTHADNTNEIKRFAPVVELFMKVDTQGPTCLSCDACYTADGAQTTSTVYYNSTTDTRLSSKFDPDYSYHNNDYTTKTIPSCPDYCYAPSNQIRKHDVKHLHQMAVATDNFADNCPPLTFNESLTDCPGRKVSTVTELSKQPVYRVGGSVHYGFFVPPYTANYTFSTATHGQMELSLSYDGTPAASQVILKAVAPSSSLASLGSGRRTTAEGKPIGPERFTNNHLRNLDSAKTWLRSDDPHLAYTAETQHSQTLTLRGGKPYYFHLQHSSNEGASMKLLSLTITNFTDSFSTSFSLDSFGTSLSGEFFREISHANETWTSSATSYHATHSEHDYVDEERPIAEIELTVNDLVHACYPDVENSNVSSSIPRTTDSDSCSFSYLWSETPVIQNFHPRNIMAGESLTISGSGFSTVPSTLKIPLGANAGCTPTFTNGSTIICTVDARGSSGYYPLEVYQERAGKAMVSVNLGEEPRLHILLAISDVTPSTVSVHGGSVVTISGSGFAAFGLMNQISFTNDALGMNISCTPIVMKNYECQLTHNDPGHECGPSHGFPQVSHYDQPIAKRGFSNWFDFSNETMIECRLGRVMDPENVGQADYDEVSAYNTKFDLTEWDLTVTIAPYDQLVDTQTQDAEFLLAMRSFECEYLGGCCLFNQDGFLLGATFGDWYDFTHGVSVTQTNQLTLATAKTPVITSSDVTRGMAGQIIQLKGSGFEKDIPVTDDNWYKNQWGFFNQRETTDVFVGERPCRIHKINDTFINCTVFYDKIGSVKDVRVLTYGKGWSHTSVQYEFTLEISSITPETGSIVGGTLVNMTGAGFLPYQNVGGKVSSTSYNIYFGYDDSYHKGLPTVGKKPEAWTNGWNRGYKCKIETVSNTWITCRMPMMGPDGSEHYREEEGLGDPAIGSYNHVNETQFMDFEIIWNYQYPFTAKFARTDGKNCTYSYSWTETPVFSHDIVNTTSGEDLTIDLLGWRLPLSSDTDDRNFPWFQENLVDDIDIWIGQIEEEAYRCHNPRITQHESYATFMSWNESDSLEVGEFNEQHTKEDIMTYSIGNLTCTIPSNFSVGIYGETVDKEGEDKEGIANLGAFRMRVGNYGYALAESPAPIEVYSMITNISQTQGSINGGAVVTITGASFR</sequence>
<dbReference type="Proteomes" id="UP001162640">
    <property type="component" value="Unassembled WGS sequence"/>
</dbReference>
<dbReference type="Gene3D" id="2.60.40.10">
    <property type="entry name" value="Immunoglobulins"/>
    <property type="match status" value="3"/>
</dbReference>
<comment type="caution">
    <text evidence="3">The sequence shown here is derived from an EMBL/GenBank/DDBJ whole genome shotgun (WGS) entry which is preliminary data.</text>
</comment>
<dbReference type="SUPFAM" id="SSF81296">
    <property type="entry name" value="E set domains"/>
    <property type="match status" value="2"/>
</dbReference>
<organism evidence="3 4">
    <name type="scientific">Triparma laevis f. inornata</name>
    <dbReference type="NCBI Taxonomy" id="1714386"/>
    <lineage>
        <taxon>Eukaryota</taxon>
        <taxon>Sar</taxon>
        <taxon>Stramenopiles</taxon>
        <taxon>Ochrophyta</taxon>
        <taxon>Bolidophyceae</taxon>
        <taxon>Parmales</taxon>
        <taxon>Triparmaceae</taxon>
        <taxon>Triparma</taxon>
    </lineage>
</organism>
<evidence type="ECO:0000259" key="2">
    <source>
        <dbReference type="Pfam" id="PF01833"/>
    </source>
</evidence>